<dbReference type="Proteomes" id="UP001219525">
    <property type="component" value="Unassembled WGS sequence"/>
</dbReference>
<protein>
    <recommendedName>
        <fullName evidence="4">F-box domain-containing protein</fullName>
    </recommendedName>
</protein>
<dbReference type="InterPro" id="IPR036322">
    <property type="entry name" value="WD40_repeat_dom_sf"/>
</dbReference>
<reference evidence="2" key="1">
    <citation type="submission" date="2023-03" db="EMBL/GenBank/DDBJ databases">
        <title>Massive genome expansion in bonnet fungi (Mycena s.s.) driven by repeated elements and novel gene families across ecological guilds.</title>
        <authorList>
            <consortium name="Lawrence Berkeley National Laboratory"/>
            <person name="Harder C.B."/>
            <person name="Miyauchi S."/>
            <person name="Viragh M."/>
            <person name="Kuo A."/>
            <person name="Thoen E."/>
            <person name="Andreopoulos B."/>
            <person name="Lu D."/>
            <person name="Skrede I."/>
            <person name="Drula E."/>
            <person name="Henrissat B."/>
            <person name="Morin E."/>
            <person name="Kohler A."/>
            <person name="Barry K."/>
            <person name="LaButti K."/>
            <person name="Morin E."/>
            <person name="Salamov A."/>
            <person name="Lipzen A."/>
            <person name="Mereny Z."/>
            <person name="Hegedus B."/>
            <person name="Baldrian P."/>
            <person name="Stursova M."/>
            <person name="Weitz H."/>
            <person name="Taylor A."/>
            <person name="Grigoriev I.V."/>
            <person name="Nagy L.G."/>
            <person name="Martin F."/>
            <person name="Kauserud H."/>
        </authorList>
    </citation>
    <scope>NUCLEOTIDE SEQUENCE</scope>
    <source>
        <strain evidence="2">9144</strain>
    </source>
</reference>
<dbReference type="InterPro" id="IPR036047">
    <property type="entry name" value="F-box-like_dom_sf"/>
</dbReference>
<keyword evidence="3" id="KW-1185">Reference proteome</keyword>
<dbReference type="SUPFAM" id="SSF81383">
    <property type="entry name" value="F-box domain"/>
    <property type="match status" value="1"/>
</dbReference>
<gene>
    <name evidence="2" type="ORF">GGX14DRAFT_497452</name>
</gene>
<evidence type="ECO:0000313" key="2">
    <source>
        <dbReference type="EMBL" id="KAJ7211987.1"/>
    </source>
</evidence>
<sequence>MTNFSPFLGLPADIIIVILHCLLVPELSALSQTCWLFHEFVNEFGWRAYRHRNPRPSMSLSKSRLSWTAMTSAKYDFLSDKAWSGIDSEFIARPLSAPWSGKEISLLAMNSSRLIVAAGDTIYSYVFGISTGNGSPPIILEGSCSLTAHHDTKSCITALNFLPDGGLDRTFCVGFQDGTHQRIQLSGPSKDQSLRIHRSAAQSLQLPYRDFLQNLSSSGNALLSLSASGRAALMNIDTFSVLSTIELQRRSWVSHLCIDSSSPFAAFGMSSAMAPLTIHLVTPDQFFAHPSVLLSLSESAPLGSAVYDICRGPPTSAWGSSPQVVVSGWYNGIVAIHDLRSSSRVPTSTSAPAPLRPVLTLRNYLSDEPVYSVSCGGGGGAHVAAGAARHSLVSLWDIRSPRNGFSIHAPINDPSPVYALILESSRLWGVTQSRPFVFDFGPGVTATTYPRVGNRADVLVGYYVTKYSHHWSR</sequence>
<feature type="chain" id="PRO_5041975857" description="F-box domain-containing protein" evidence="1">
    <location>
        <begin position="30"/>
        <end position="473"/>
    </location>
</feature>
<dbReference type="InterPro" id="IPR015943">
    <property type="entry name" value="WD40/YVTN_repeat-like_dom_sf"/>
</dbReference>
<evidence type="ECO:0000256" key="1">
    <source>
        <dbReference type="SAM" id="SignalP"/>
    </source>
</evidence>
<feature type="signal peptide" evidence="1">
    <location>
        <begin position="1"/>
        <end position="29"/>
    </location>
</feature>
<evidence type="ECO:0008006" key="4">
    <source>
        <dbReference type="Google" id="ProtNLM"/>
    </source>
</evidence>
<proteinExistence type="predicted"/>
<feature type="non-terminal residue" evidence="2">
    <location>
        <position position="473"/>
    </location>
</feature>
<comment type="caution">
    <text evidence="2">The sequence shown here is derived from an EMBL/GenBank/DDBJ whole genome shotgun (WGS) entry which is preliminary data.</text>
</comment>
<name>A0AAD6YIB2_9AGAR</name>
<organism evidence="2 3">
    <name type="scientific">Mycena pura</name>
    <dbReference type="NCBI Taxonomy" id="153505"/>
    <lineage>
        <taxon>Eukaryota</taxon>
        <taxon>Fungi</taxon>
        <taxon>Dikarya</taxon>
        <taxon>Basidiomycota</taxon>
        <taxon>Agaricomycotina</taxon>
        <taxon>Agaricomycetes</taxon>
        <taxon>Agaricomycetidae</taxon>
        <taxon>Agaricales</taxon>
        <taxon>Marasmiineae</taxon>
        <taxon>Mycenaceae</taxon>
        <taxon>Mycena</taxon>
    </lineage>
</organism>
<keyword evidence="1" id="KW-0732">Signal</keyword>
<dbReference type="EMBL" id="JARJCW010000024">
    <property type="protein sequence ID" value="KAJ7211987.1"/>
    <property type="molecule type" value="Genomic_DNA"/>
</dbReference>
<dbReference type="SUPFAM" id="SSF50978">
    <property type="entry name" value="WD40 repeat-like"/>
    <property type="match status" value="1"/>
</dbReference>
<accession>A0AAD6YIB2</accession>
<dbReference type="CDD" id="cd09917">
    <property type="entry name" value="F-box_SF"/>
    <property type="match status" value="1"/>
</dbReference>
<evidence type="ECO:0000313" key="3">
    <source>
        <dbReference type="Proteomes" id="UP001219525"/>
    </source>
</evidence>
<dbReference type="Gene3D" id="2.130.10.10">
    <property type="entry name" value="YVTN repeat-like/Quinoprotein amine dehydrogenase"/>
    <property type="match status" value="1"/>
</dbReference>
<dbReference type="AlphaFoldDB" id="A0AAD6YIB2"/>